<gene>
    <name evidence="10" type="primary">LOC101847992</name>
</gene>
<evidence type="ECO:0000256" key="4">
    <source>
        <dbReference type="ARBA" id="ARBA00022833"/>
    </source>
</evidence>
<dbReference type="SUPFAM" id="SSF88713">
    <property type="entry name" value="Glycoside hydrolase/deacetylase"/>
    <property type="match status" value="1"/>
</dbReference>
<dbReference type="Pfam" id="PF07748">
    <property type="entry name" value="Glyco_hydro_38C"/>
    <property type="match status" value="1"/>
</dbReference>
<reference evidence="10" key="1">
    <citation type="submission" date="2025-08" db="UniProtKB">
        <authorList>
            <consortium name="RefSeq"/>
        </authorList>
    </citation>
    <scope>IDENTIFICATION</scope>
</reference>
<evidence type="ECO:0000256" key="3">
    <source>
        <dbReference type="ARBA" id="ARBA00022801"/>
    </source>
</evidence>
<dbReference type="InterPro" id="IPR011330">
    <property type="entry name" value="Glyco_hydro/deAcase_b/a-brl"/>
</dbReference>
<evidence type="ECO:0000259" key="8">
    <source>
        <dbReference type="SMART" id="SM00872"/>
    </source>
</evidence>
<dbReference type="Proteomes" id="UP000694888">
    <property type="component" value="Unplaced"/>
</dbReference>
<proteinExistence type="inferred from homology"/>
<name>A0ABM1W085_APLCA</name>
<keyword evidence="9" id="KW-1185">Reference proteome</keyword>
<organism evidence="9 10">
    <name type="scientific">Aplysia californica</name>
    <name type="common">California sea hare</name>
    <dbReference type="NCBI Taxonomy" id="6500"/>
    <lineage>
        <taxon>Eukaryota</taxon>
        <taxon>Metazoa</taxon>
        <taxon>Spiralia</taxon>
        <taxon>Lophotrochozoa</taxon>
        <taxon>Mollusca</taxon>
        <taxon>Gastropoda</taxon>
        <taxon>Heterobranchia</taxon>
        <taxon>Euthyneura</taxon>
        <taxon>Tectipleura</taxon>
        <taxon>Aplysiida</taxon>
        <taxon>Aplysioidea</taxon>
        <taxon>Aplysiidae</taxon>
        <taxon>Aplysia</taxon>
    </lineage>
</organism>
<feature type="domain" description="Glycoside hydrolase family 38 central" evidence="8">
    <location>
        <begin position="454"/>
        <end position="541"/>
    </location>
</feature>
<evidence type="ECO:0000256" key="5">
    <source>
        <dbReference type="ARBA" id="ARBA00023295"/>
    </source>
</evidence>
<dbReference type="InterPro" id="IPR000602">
    <property type="entry name" value="Glyco_hydro_38_N"/>
</dbReference>
<evidence type="ECO:0000256" key="7">
    <source>
        <dbReference type="SAM" id="Phobius"/>
    </source>
</evidence>
<keyword evidence="2 6" id="KW-0479">Metal-binding</keyword>
<dbReference type="InterPro" id="IPR013780">
    <property type="entry name" value="Glyco_hydro_b"/>
</dbReference>
<evidence type="ECO:0000256" key="6">
    <source>
        <dbReference type="RuleBase" id="RU361199"/>
    </source>
</evidence>
<dbReference type="SUPFAM" id="SSF88688">
    <property type="entry name" value="Families 57/38 glycoside transferase middle domain"/>
    <property type="match status" value="1"/>
</dbReference>
<dbReference type="GeneID" id="101847992"/>
<keyword evidence="5 6" id="KW-0326">Glycosidase</keyword>
<feature type="transmembrane region" description="Helical" evidence="7">
    <location>
        <begin position="12"/>
        <end position="30"/>
    </location>
</feature>
<comment type="cofactor">
    <cofactor evidence="6">
        <name>Zn(2+)</name>
        <dbReference type="ChEBI" id="CHEBI:29105"/>
    </cofactor>
    <text evidence="6">Binds 1 zinc ion per subunit.</text>
</comment>
<keyword evidence="7" id="KW-0472">Membrane</keyword>
<evidence type="ECO:0000256" key="2">
    <source>
        <dbReference type="ARBA" id="ARBA00022723"/>
    </source>
</evidence>
<evidence type="ECO:0000256" key="1">
    <source>
        <dbReference type="ARBA" id="ARBA00009792"/>
    </source>
</evidence>
<dbReference type="Pfam" id="PF01074">
    <property type="entry name" value="Glyco_hydro_38N"/>
    <property type="match status" value="1"/>
</dbReference>
<dbReference type="SMART" id="SM00872">
    <property type="entry name" value="Alpha-mann_mid"/>
    <property type="match status" value="1"/>
</dbReference>
<dbReference type="PANTHER" id="PTHR11607">
    <property type="entry name" value="ALPHA-MANNOSIDASE"/>
    <property type="match status" value="1"/>
</dbReference>
<dbReference type="SUPFAM" id="SSF74650">
    <property type="entry name" value="Galactose mutarotase-like"/>
    <property type="match status" value="1"/>
</dbReference>
<evidence type="ECO:0000313" key="9">
    <source>
        <dbReference type="Proteomes" id="UP000694888"/>
    </source>
</evidence>
<dbReference type="Gene3D" id="3.20.110.10">
    <property type="entry name" value="Glycoside hydrolase 38, N terminal domain"/>
    <property type="match status" value="1"/>
</dbReference>
<dbReference type="InterPro" id="IPR050843">
    <property type="entry name" value="Glycosyl_Hydrlase_38"/>
</dbReference>
<dbReference type="PANTHER" id="PTHR11607:SF70">
    <property type="entry name" value="ALPHA-MANNOSIDASE"/>
    <property type="match status" value="1"/>
</dbReference>
<dbReference type="EC" id="3.2.1.-" evidence="6"/>
<dbReference type="InterPro" id="IPR015341">
    <property type="entry name" value="Glyco_hydro_38_cen"/>
</dbReference>
<keyword evidence="7" id="KW-1133">Transmembrane helix</keyword>
<dbReference type="InterPro" id="IPR028995">
    <property type="entry name" value="Glyco_hydro_57/38_cen_sf"/>
</dbReference>
<dbReference type="Gene3D" id="2.60.40.1180">
    <property type="entry name" value="Golgi alpha-mannosidase II"/>
    <property type="match status" value="1"/>
</dbReference>
<keyword evidence="7" id="KW-0812">Transmembrane</keyword>
<keyword evidence="4 6" id="KW-0862">Zinc</keyword>
<dbReference type="InterPro" id="IPR011682">
    <property type="entry name" value="Glyco_hydro_38_C"/>
</dbReference>
<keyword evidence="3 6" id="KW-0378">Hydrolase</keyword>
<sequence length="1094" mass="125595">MWFGAGMKFWQRVVAVVMLGLTSLLVYFHLPGEDGGVVQMKMRQHYRRMVEGMDYRHGGKIPLAQDSAMCSLQSPQLSPHPANLSTYDLYYNTQFNMKSNGEWEMPLPTQEELAAESARKLTVILLPHSHNDPGWQRTVNEYYTYQTKHILNNMVNKLTQYSNMTFVWAETVYFSMWWTELDDAVKVHVRRLIRRGQLEIALGGWVMPDEASTHYVSLVDQLVEGHQWLWENLRVRPENSWSIDPFGHSATAPYLWHRAGMSNMVVQRVHQAVKTSLVKHKSLEFNWRQMWDHKGTTDILCHMMPFMLYNIKYSCGPDPYSCLHFDFRRIAGDYSESRASEITRGNIRETSEMLYKQFRSKAHYFQHNTILVPIGDDFRYDREKEWDQQYENYERLTQYINAQKEWNIRVQWGTLKDYFQLVRQDQAALKMEDKDADFPVVSGDFFPYSDKDNAYWTGYYTTRPFDKRFSRDLQHAVQAADTLNTLTYAFNKKWGLPTGDKFLQHSSFLQQARRSLGLFQHHDAITGTAKEFVVQDYENYLLRAYNQSQDVMRMSIQTLLSQGKIDSPVVFKPETVRKLSTESPHKQIITVREGGTTLTFFNSLGQPRQQMVHVLVDCQTVEVLSASRRQVVPNQLSPVWSREEDALVEDTVFELTFLADLGPLSVETFILYKKPEQQRPETSYLAAITVYNTETLAVPPSLKFHQNRPEPRRTEPILIDNQVVQLTFDPATGSLLKITDLATNNETDINLSFEYYKAQGSGAYIFFPAGPSMSLFSNIPVFRVVQGPLMTRVEVGFEPYVIHQITLYSHPSVQASAVHIENIVSIQTLKDKEVIMRLSSDIANTDKSYFTDQNGFQFIRRRPNPSLSVEANYYPMTSAAILEDRTTRLTLLSGQPHGVSLLEEGQIEVMLDRQLLHDDSRGLGEPVQDIKTTVSSFILLVERRKQPLATATKSHTTSLSLTGLVLQDMLLQPPLGYFSTVDSDIFYRTVNPVATPLACDVSAVSLRSLANGNLQYNGTSVILHRRGYDCGFPSPSLLCYPSDSSLSFSGLFSEFSFSNVRETSLTHTIVNRAVNPSEKLKLAPMELYAYHLQF</sequence>
<dbReference type="Gene3D" id="2.70.98.30">
    <property type="entry name" value="Golgi alpha-mannosidase II, domain 4"/>
    <property type="match status" value="1"/>
</dbReference>
<comment type="similarity">
    <text evidence="1 6">Belongs to the glycosyl hydrolase 38 family.</text>
</comment>
<dbReference type="Gene3D" id="1.20.1270.50">
    <property type="entry name" value="Glycoside hydrolase family 38, central domain"/>
    <property type="match status" value="1"/>
</dbReference>
<dbReference type="InterPro" id="IPR011013">
    <property type="entry name" value="Gal_mutarotase_sf_dom"/>
</dbReference>
<evidence type="ECO:0000313" key="10">
    <source>
        <dbReference type="RefSeq" id="XP_035828078.1"/>
    </source>
</evidence>
<dbReference type="Pfam" id="PF09261">
    <property type="entry name" value="Alpha-mann_mid"/>
    <property type="match status" value="1"/>
</dbReference>
<dbReference type="InterPro" id="IPR027291">
    <property type="entry name" value="Glyco_hydro_38_N_sf"/>
</dbReference>
<protein>
    <recommendedName>
        <fullName evidence="6">Alpha-mannosidase</fullName>
        <ecNumber evidence="6">3.2.1.-</ecNumber>
    </recommendedName>
</protein>
<dbReference type="RefSeq" id="XP_035828078.1">
    <property type="nucleotide sequence ID" value="XM_035972185.1"/>
</dbReference>
<dbReference type="InterPro" id="IPR037094">
    <property type="entry name" value="Glyco_hydro_38_cen_sf"/>
</dbReference>
<accession>A0ABM1W085</accession>